<proteinExistence type="predicted"/>
<dbReference type="InterPro" id="IPR053716">
    <property type="entry name" value="Flag_assembly_chemotaxis_eff"/>
</dbReference>
<evidence type="ECO:0008006" key="3">
    <source>
        <dbReference type="Google" id="ProtNLM"/>
    </source>
</evidence>
<feature type="coiled-coil region" evidence="1">
    <location>
        <begin position="23"/>
        <end position="112"/>
    </location>
</feature>
<evidence type="ECO:0000256" key="1">
    <source>
        <dbReference type="SAM" id="Coils"/>
    </source>
</evidence>
<sequence length="156" mass="18123">MHADLRGFDYALEPLRRQRQWRMDKLLADLGGLQRDIAHVRAELDRLQTQYREQGQAVADAAKRHFDMHAYRRGLHWMAALRGQVREQETALEALLLKKAEMQRACVVAQQKLDVMERHREDSIADYVQAQSSRALAQADQDWIGRQGQMTSEINV</sequence>
<dbReference type="RefSeq" id="WP_104071869.1">
    <property type="nucleotide sequence ID" value="NZ_CP171857.1"/>
</dbReference>
<keyword evidence="1" id="KW-0175">Coiled coil</keyword>
<reference evidence="2" key="1">
    <citation type="submission" date="2019-11" db="EMBL/GenBank/DDBJ databases">
        <title>Specific detection and quantification of Ralstonia pseudosolanacearum race 4 strains from Zingiberaceae plant cultivation soil by MPN-PCR.</title>
        <authorList>
            <person name="Horita M."/>
            <person name="Sakai Y."/>
        </authorList>
    </citation>
    <scope>NUCLEOTIDE SEQUENCE</scope>
    <source>
        <strain evidence="2">MAFF 211479</strain>
    </source>
</reference>
<dbReference type="EMBL" id="LC508241">
    <property type="protein sequence ID" value="BBO93717.1"/>
    <property type="molecule type" value="Genomic_DNA"/>
</dbReference>
<dbReference type="AlphaFoldDB" id="A0A6F8PJF7"/>
<organism evidence="2">
    <name type="scientific">Ralstonia pseudosolanacearum</name>
    <dbReference type="NCBI Taxonomy" id="1310165"/>
    <lineage>
        <taxon>Bacteria</taxon>
        <taxon>Pseudomonadati</taxon>
        <taxon>Pseudomonadota</taxon>
        <taxon>Betaproteobacteria</taxon>
        <taxon>Burkholderiales</taxon>
        <taxon>Burkholderiaceae</taxon>
        <taxon>Ralstonia</taxon>
        <taxon>Ralstonia solanacearum species complex</taxon>
    </lineage>
</organism>
<name>A0A6F8PJF7_9RALS</name>
<evidence type="ECO:0000313" key="2">
    <source>
        <dbReference type="EMBL" id="BBO93717.1"/>
    </source>
</evidence>
<accession>A0A6F8PJF7</accession>
<dbReference type="Gene3D" id="1.10.287.1700">
    <property type="match status" value="1"/>
</dbReference>
<protein>
    <recommendedName>
        <fullName evidence="3">Flagellar FliJ protein</fullName>
    </recommendedName>
</protein>